<dbReference type="AlphaFoldDB" id="A0A164HTR6"/>
<evidence type="ECO:0000313" key="1">
    <source>
        <dbReference type="EMBL" id="KZD40386.1"/>
    </source>
</evidence>
<sequence>MEEKDSLQVMQQLGHTSQDTALLYTQLGETTIKDSLGRIEKNKRSAILYC</sequence>
<accession>A0A164HTR6</accession>
<evidence type="ECO:0000313" key="2">
    <source>
        <dbReference type="Proteomes" id="UP000076501"/>
    </source>
</evidence>
<proteinExistence type="predicted"/>
<reference evidence="1 2" key="1">
    <citation type="submission" date="2015-09" db="EMBL/GenBank/DDBJ databases">
        <title>Bacillus cereus food isolates.</title>
        <authorList>
            <person name="Boekhorst J."/>
        </authorList>
    </citation>
    <scope>NUCLEOTIDE SEQUENCE [LARGE SCALE GENOMIC DNA]</scope>
    <source>
        <strain evidence="1 2">B4082</strain>
    </source>
</reference>
<dbReference type="EMBL" id="LJKA01000009">
    <property type="protein sequence ID" value="KZD40386.1"/>
    <property type="molecule type" value="Genomic_DNA"/>
</dbReference>
<comment type="caution">
    <text evidence="1">The sequence shown here is derived from an EMBL/GenBank/DDBJ whole genome shotgun (WGS) entry which is preliminary data.</text>
</comment>
<name>A0A164HTR6_BACCE</name>
<organism evidence="1 2">
    <name type="scientific">Bacillus cereus</name>
    <dbReference type="NCBI Taxonomy" id="1396"/>
    <lineage>
        <taxon>Bacteria</taxon>
        <taxon>Bacillati</taxon>
        <taxon>Bacillota</taxon>
        <taxon>Bacilli</taxon>
        <taxon>Bacillales</taxon>
        <taxon>Bacillaceae</taxon>
        <taxon>Bacillus</taxon>
        <taxon>Bacillus cereus group</taxon>
    </lineage>
</organism>
<gene>
    <name evidence="1" type="ORF">B4082_0650</name>
</gene>
<dbReference type="PATRIC" id="fig|1396.539.peg.5241"/>
<protein>
    <submittedName>
        <fullName evidence="1">Phage integrase:Phage integrase N-terminal SAM-like protein</fullName>
    </submittedName>
</protein>
<dbReference type="Proteomes" id="UP000076501">
    <property type="component" value="Unassembled WGS sequence"/>
</dbReference>